<dbReference type="AlphaFoldDB" id="A0A4E0QMD3"/>
<evidence type="ECO:0008006" key="4">
    <source>
        <dbReference type="Google" id="ProtNLM"/>
    </source>
</evidence>
<protein>
    <recommendedName>
        <fullName evidence="4">Iron-containing redox enzyme family protein</fullName>
    </recommendedName>
</protein>
<keyword evidence="3" id="KW-1185">Reference proteome</keyword>
<name>A0A4E0QMD3_9GAMM</name>
<evidence type="ECO:0000256" key="1">
    <source>
        <dbReference type="ARBA" id="ARBA00023002"/>
    </source>
</evidence>
<evidence type="ECO:0000313" key="2">
    <source>
        <dbReference type="EMBL" id="TGO02287.1"/>
    </source>
</evidence>
<dbReference type="InterPro" id="IPR016084">
    <property type="entry name" value="Haem_Oase-like_multi-hlx"/>
</dbReference>
<comment type="caution">
    <text evidence="2">The sequence shown here is derived from an EMBL/GenBank/DDBJ whole genome shotgun (WGS) entry which is preliminary data.</text>
</comment>
<dbReference type="PANTHER" id="PTHR40279:SF3">
    <property type="entry name" value="4-AMINOBENZOATE SYNTHASE"/>
    <property type="match status" value="1"/>
</dbReference>
<dbReference type="Gene3D" id="1.20.910.10">
    <property type="entry name" value="Heme oxygenase-like"/>
    <property type="match status" value="1"/>
</dbReference>
<gene>
    <name evidence="2" type="ORF">PN36_27360</name>
</gene>
<dbReference type="Proteomes" id="UP000030428">
    <property type="component" value="Unassembled WGS sequence"/>
</dbReference>
<dbReference type="SUPFAM" id="SSF48613">
    <property type="entry name" value="Heme oxygenase-like"/>
    <property type="match status" value="1"/>
</dbReference>
<reference evidence="2 3" key="1">
    <citation type="journal article" date="2016" name="Front. Microbiol.">
        <title>Single-Cell (Meta-)Genomics of a Dimorphic Candidatus Thiomargarita nelsonii Reveals Genomic Plasticity.</title>
        <authorList>
            <person name="Flood B.E."/>
            <person name="Fliss P."/>
            <person name="Jones D.S."/>
            <person name="Dick G.J."/>
            <person name="Jain S."/>
            <person name="Kaster A.K."/>
            <person name="Winkel M."/>
            <person name="Mussmann M."/>
            <person name="Bailey J."/>
        </authorList>
    </citation>
    <scope>NUCLEOTIDE SEQUENCE [LARGE SCALE GENOMIC DNA]</scope>
    <source>
        <strain evidence="2">Hydrate Ridge</strain>
    </source>
</reference>
<dbReference type="GO" id="GO:0016491">
    <property type="term" value="F:oxidoreductase activity"/>
    <property type="evidence" value="ECO:0007669"/>
    <property type="project" value="UniProtKB-KW"/>
</dbReference>
<dbReference type="InterPro" id="IPR039068">
    <property type="entry name" value="PqqC-like"/>
</dbReference>
<dbReference type="SMART" id="SM01236">
    <property type="entry name" value="Haem_oxygenase_2"/>
    <property type="match status" value="1"/>
</dbReference>
<proteinExistence type="predicted"/>
<evidence type="ECO:0000313" key="3">
    <source>
        <dbReference type="Proteomes" id="UP000030428"/>
    </source>
</evidence>
<dbReference type="PANTHER" id="PTHR40279">
    <property type="entry name" value="PQQC-LIKE PROTEIN"/>
    <property type="match status" value="1"/>
</dbReference>
<dbReference type="EMBL" id="JSZA02000168">
    <property type="protein sequence ID" value="TGO02287.1"/>
    <property type="molecule type" value="Genomic_DNA"/>
</dbReference>
<sequence length="237" mass="26816">MQLNQALKDYLESTVSSTNVGARPFFQALRSGAISKQQFLKTQIEFSHMVAFFNRPMAMVVANIPDAQKRMAIVANLWEEHGQGVPEKVHGKTILTLIERLGGNVDTIKDDSYTTNIKIFNSSLSSIAASENYQFSTAVFGGIERIFVEVSTEICDAIVKNNWLPLDRVTHYVLHKEIDIQHAEDFLKVANNDWGTPEHQKSIKDGIKFGIELFLNVYSGFYNDIQSIPRQLQHQCH</sequence>
<organism evidence="2 3">
    <name type="scientific">Candidatus Thiomargarita nelsonii</name>
    <dbReference type="NCBI Taxonomy" id="1003181"/>
    <lineage>
        <taxon>Bacteria</taxon>
        <taxon>Pseudomonadati</taxon>
        <taxon>Pseudomonadota</taxon>
        <taxon>Gammaproteobacteria</taxon>
        <taxon>Thiotrichales</taxon>
        <taxon>Thiotrichaceae</taxon>
        <taxon>Thiomargarita</taxon>
    </lineage>
</organism>
<accession>A0A4E0QMD3</accession>
<dbReference type="Pfam" id="PF14518">
    <property type="entry name" value="Haem_oxygenas_2"/>
    <property type="match status" value="1"/>
</dbReference>
<keyword evidence="1" id="KW-0560">Oxidoreductase</keyword>